<reference evidence="1" key="2">
    <citation type="journal article" date="2015" name="Data Brief">
        <title>Shoot transcriptome of the giant reed, Arundo donax.</title>
        <authorList>
            <person name="Barrero R.A."/>
            <person name="Guerrero F.D."/>
            <person name="Moolhuijzen P."/>
            <person name="Goolsby J.A."/>
            <person name="Tidwell J."/>
            <person name="Bellgard S.E."/>
            <person name="Bellgard M.I."/>
        </authorList>
    </citation>
    <scope>NUCLEOTIDE SEQUENCE</scope>
    <source>
        <tissue evidence="1">Shoot tissue taken approximately 20 cm above the soil surface</tissue>
    </source>
</reference>
<organism evidence="1">
    <name type="scientific">Arundo donax</name>
    <name type="common">Giant reed</name>
    <name type="synonym">Donax arundinaceus</name>
    <dbReference type="NCBI Taxonomy" id="35708"/>
    <lineage>
        <taxon>Eukaryota</taxon>
        <taxon>Viridiplantae</taxon>
        <taxon>Streptophyta</taxon>
        <taxon>Embryophyta</taxon>
        <taxon>Tracheophyta</taxon>
        <taxon>Spermatophyta</taxon>
        <taxon>Magnoliopsida</taxon>
        <taxon>Liliopsida</taxon>
        <taxon>Poales</taxon>
        <taxon>Poaceae</taxon>
        <taxon>PACMAD clade</taxon>
        <taxon>Arundinoideae</taxon>
        <taxon>Arundineae</taxon>
        <taxon>Arundo</taxon>
    </lineage>
</organism>
<reference evidence="1" key="1">
    <citation type="submission" date="2014-09" db="EMBL/GenBank/DDBJ databases">
        <authorList>
            <person name="Magalhaes I.L.F."/>
            <person name="Oliveira U."/>
            <person name="Santos F.R."/>
            <person name="Vidigal T.H.D.A."/>
            <person name="Brescovit A.D."/>
            <person name="Santos A.J."/>
        </authorList>
    </citation>
    <scope>NUCLEOTIDE SEQUENCE</scope>
    <source>
        <tissue evidence="1">Shoot tissue taken approximately 20 cm above the soil surface</tissue>
    </source>
</reference>
<evidence type="ECO:0000313" key="1">
    <source>
        <dbReference type="EMBL" id="JAE33320.1"/>
    </source>
</evidence>
<dbReference type="AlphaFoldDB" id="A0A0A9H7Z7"/>
<sequence>MVPDHKMSASGLANWFKAFYYGFTRERVVWYPYEDISDFELPFKFRPDAALADETSA</sequence>
<dbReference type="EMBL" id="GBRH01164576">
    <property type="protein sequence ID" value="JAE33320.1"/>
    <property type="molecule type" value="Transcribed_RNA"/>
</dbReference>
<proteinExistence type="predicted"/>
<accession>A0A0A9H7Z7</accession>
<name>A0A0A9H7Z7_ARUDO</name>
<protein>
    <submittedName>
        <fullName evidence="1">Uncharacterized protein</fullName>
    </submittedName>
</protein>